<feature type="domain" description="HTH crp-type" evidence="5">
    <location>
        <begin position="151"/>
        <end position="223"/>
    </location>
</feature>
<dbReference type="Gene3D" id="1.10.10.10">
    <property type="entry name" value="Winged helix-like DNA-binding domain superfamily/Winged helix DNA-binding domain"/>
    <property type="match status" value="1"/>
</dbReference>
<proteinExistence type="predicted"/>
<dbReference type="Gene3D" id="2.60.120.10">
    <property type="entry name" value="Jelly Rolls"/>
    <property type="match status" value="1"/>
</dbReference>
<keyword evidence="3" id="KW-0804">Transcription</keyword>
<dbReference type="RefSeq" id="WP_157396230.1">
    <property type="nucleotide sequence ID" value="NZ_WSEL01000003.1"/>
</dbReference>
<evidence type="ECO:0000256" key="2">
    <source>
        <dbReference type="ARBA" id="ARBA00023125"/>
    </source>
</evidence>
<evidence type="ECO:0000259" key="4">
    <source>
        <dbReference type="PROSITE" id="PS50042"/>
    </source>
</evidence>
<dbReference type="PROSITE" id="PS51063">
    <property type="entry name" value="HTH_CRP_2"/>
    <property type="match status" value="1"/>
</dbReference>
<name>A0A6N8IPL0_9BURK</name>
<keyword evidence="1" id="KW-0805">Transcription regulation</keyword>
<dbReference type="AlphaFoldDB" id="A0A6N8IPL0"/>
<dbReference type="EMBL" id="WSEL01000003">
    <property type="protein sequence ID" value="MVQ28086.1"/>
    <property type="molecule type" value="Genomic_DNA"/>
</dbReference>
<evidence type="ECO:0000256" key="1">
    <source>
        <dbReference type="ARBA" id="ARBA00023015"/>
    </source>
</evidence>
<comment type="caution">
    <text evidence="6">The sequence shown here is derived from an EMBL/GenBank/DDBJ whole genome shotgun (WGS) entry which is preliminary data.</text>
</comment>
<dbReference type="GO" id="GO:0005829">
    <property type="term" value="C:cytosol"/>
    <property type="evidence" value="ECO:0007669"/>
    <property type="project" value="TreeGrafter"/>
</dbReference>
<dbReference type="GO" id="GO:0003700">
    <property type="term" value="F:DNA-binding transcription factor activity"/>
    <property type="evidence" value="ECO:0007669"/>
    <property type="project" value="TreeGrafter"/>
</dbReference>
<dbReference type="InterPro" id="IPR014710">
    <property type="entry name" value="RmlC-like_jellyroll"/>
</dbReference>
<dbReference type="InterPro" id="IPR012318">
    <property type="entry name" value="HTH_CRP"/>
</dbReference>
<keyword evidence="7" id="KW-1185">Reference proteome</keyword>
<dbReference type="SUPFAM" id="SSF46785">
    <property type="entry name" value="Winged helix' DNA-binding domain"/>
    <property type="match status" value="1"/>
</dbReference>
<keyword evidence="2" id="KW-0238">DNA-binding</keyword>
<dbReference type="InterPro" id="IPR036390">
    <property type="entry name" value="WH_DNA-bd_sf"/>
</dbReference>
<evidence type="ECO:0000259" key="5">
    <source>
        <dbReference type="PROSITE" id="PS51063"/>
    </source>
</evidence>
<dbReference type="SMART" id="SM00100">
    <property type="entry name" value="cNMP"/>
    <property type="match status" value="1"/>
</dbReference>
<dbReference type="PANTHER" id="PTHR24567">
    <property type="entry name" value="CRP FAMILY TRANSCRIPTIONAL REGULATORY PROTEIN"/>
    <property type="match status" value="1"/>
</dbReference>
<dbReference type="InterPro" id="IPR000595">
    <property type="entry name" value="cNMP-bd_dom"/>
</dbReference>
<dbReference type="GO" id="GO:0003677">
    <property type="term" value="F:DNA binding"/>
    <property type="evidence" value="ECO:0007669"/>
    <property type="project" value="UniProtKB-KW"/>
</dbReference>
<accession>A0A6N8IPL0</accession>
<dbReference type="CDD" id="cd00038">
    <property type="entry name" value="CAP_ED"/>
    <property type="match status" value="1"/>
</dbReference>
<sequence length="235" mass="25876">MSAPMPPSSLGLRTLELLQGLPPQRLDEISRQCLWRRFEPGQLLIAREHDDRDLHLIVAGAVRVTSYAPGGRETSFRDLQAGMSFGELSALDGRPRSADVIGLRSGLIASLPPAAFRALLQQEWTVTERVLLRLTDLARSLIDRVLDLSTLSVQQRVCLELLRLAQAAGVDGNQARIEPAPKHADLAHLVSSYREQVTRELSALAKAGVVARQDGALVVRDLERLKHIANREVAH</sequence>
<reference evidence="6 7" key="1">
    <citation type="submission" date="2019-12" db="EMBL/GenBank/DDBJ databases">
        <authorList>
            <person name="Huq M.A."/>
        </authorList>
    </citation>
    <scope>NUCLEOTIDE SEQUENCE [LARGE SCALE GENOMIC DNA]</scope>
    <source>
        <strain evidence="6 7">MAH-25</strain>
    </source>
</reference>
<dbReference type="SUPFAM" id="SSF51206">
    <property type="entry name" value="cAMP-binding domain-like"/>
    <property type="match status" value="1"/>
</dbReference>
<dbReference type="Proteomes" id="UP000469385">
    <property type="component" value="Unassembled WGS sequence"/>
</dbReference>
<dbReference type="PANTHER" id="PTHR24567:SF68">
    <property type="entry name" value="DNA-BINDING TRANSCRIPTIONAL DUAL REGULATOR CRP"/>
    <property type="match status" value="1"/>
</dbReference>
<dbReference type="PROSITE" id="PS50042">
    <property type="entry name" value="CNMP_BINDING_3"/>
    <property type="match status" value="1"/>
</dbReference>
<dbReference type="InterPro" id="IPR036388">
    <property type="entry name" value="WH-like_DNA-bd_sf"/>
</dbReference>
<feature type="domain" description="Cyclic nucleotide-binding" evidence="4">
    <location>
        <begin position="17"/>
        <end position="120"/>
    </location>
</feature>
<gene>
    <name evidence="6" type="ORF">GON04_01390</name>
</gene>
<organism evidence="6 7">
    <name type="scientific">Ramlibacter pinisoli</name>
    <dbReference type="NCBI Taxonomy" id="2682844"/>
    <lineage>
        <taxon>Bacteria</taxon>
        <taxon>Pseudomonadati</taxon>
        <taxon>Pseudomonadota</taxon>
        <taxon>Betaproteobacteria</taxon>
        <taxon>Burkholderiales</taxon>
        <taxon>Comamonadaceae</taxon>
        <taxon>Ramlibacter</taxon>
    </lineage>
</organism>
<dbReference type="Pfam" id="PF13545">
    <property type="entry name" value="HTH_Crp_2"/>
    <property type="match status" value="1"/>
</dbReference>
<dbReference type="InterPro" id="IPR018490">
    <property type="entry name" value="cNMP-bd_dom_sf"/>
</dbReference>
<evidence type="ECO:0000313" key="7">
    <source>
        <dbReference type="Proteomes" id="UP000469385"/>
    </source>
</evidence>
<protein>
    <submittedName>
        <fullName evidence="6">Cyclic nucleotide-binding domain-containing protein</fullName>
    </submittedName>
</protein>
<dbReference type="Pfam" id="PF00027">
    <property type="entry name" value="cNMP_binding"/>
    <property type="match status" value="1"/>
</dbReference>
<evidence type="ECO:0000256" key="3">
    <source>
        <dbReference type="ARBA" id="ARBA00023163"/>
    </source>
</evidence>
<evidence type="ECO:0000313" key="6">
    <source>
        <dbReference type="EMBL" id="MVQ28086.1"/>
    </source>
</evidence>
<dbReference type="InterPro" id="IPR050397">
    <property type="entry name" value="Env_Response_Regulators"/>
</dbReference>